<keyword evidence="2" id="KW-0964">Secreted</keyword>
<keyword evidence="4" id="KW-0325">Glycoprotein</keyword>
<evidence type="ECO:0008006" key="7">
    <source>
        <dbReference type="Google" id="ProtNLM"/>
    </source>
</evidence>
<dbReference type="Gene3D" id="3.40.30.10">
    <property type="entry name" value="Glutaredoxin"/>
    <property type="match status" value="1"/>
</dbReference>
<evidence type="ECO:0000313" key="5">
    <source>
        <dbReference type="EMBL" id="OGZ67873.1"/>
    </source>
</evidence>
<reference evidence="5 6" key="1">
    <citation type="journal article" date="2016" name="Nat. Commun.">
        <title>Thousands of microbial genomes shed light on interconnected biogeochemical processes in an aquifer system.</title>
        <authorList>
            <person name="Anantharaman K."/>
            <person name="Brown C.T."/>
            <person name="Hug L.A."/>
            <person name="Sharon I."/>
            <person name="Castelle C.J."/>
            <person name="Probst A.J."/>
            <person name="Thomas B.C."/>
            <person name="Singh A."/>
            <person name="Wilkins M.J."/>
            <person name="Karaoz U."/>
            <person name="Brodie E.L."/>
            <person name="Williams K.H."/>
            <person name="Hubbard S.S."/>
            <person name="Banfield J.F."/>
        </authorList>
    </citation>
    <scope>NUCLEOTIDE SEQUENCE [LARGE SCALE GENOMIC DNA]</scope>
</reference>
<dbReference type="GO" id="GO:0005576">
    <property type="term" value="C:extracellular region"/>
    <property type="evidence" value="ECO:0007669"/>
    <property type="project" value="UniProtKB-SubCell"/>
</dbReference>
<sequence length="349" mass="37041">MFKPNKQQILIGIAVLAVLVTGVLIWAKPNAGSVLSLLNMGVGVDQIAKDSVDYLNKNVLQQGQTAELVSATKESGVVKMKIKIGGNTYDSYATLDGKLLFPEAFTISPTATAQTNTPPAQTAVVTSDTVTKVEKTMLDAYVVSSCPFGLQMQRALYNAVKTVPSLANYVKVRYIGSISGDKTIAMHGEEEAREDERQICIREEQQDKYWSYVGCYMQKTAGTSAGGMPYGDTKTCQAAAGIDVAKLNSCMTDPNRMLKYAKEDFDLNTKYSVTGSPTLVLNGSVIDETSFGGRSANGIGKIICSSSTTPPSFCQDAQLSTDQAATSFSLTYAGAGATGATANCAPTVQ</sequence>
<evidence type="ECO:0000256" key="3">
    <source>
        <dbReference type="ARBA" id="ARBA00022729"/>
    </source>
</evidence>
<evidence type="ECO:0000256" key="4">
    <source>
        <dbReference type="ARBA" id="ARBA00023180"/>
    </source>
</evidence>
<accession>A0A1G2HZF5</accession>
<dbReference type="Proteomes" id="UP000178820">
    <property type="component" value="Unassembled WGS sequence"/>
</dbReference>
<dbReference type="InterPro" id="IPR036249">
    <property type="entry name" value="Thioredoxin-like_sf"/>
</dbReference>
<organism evidence="5 6">
    <name type="scientific">Candidatus Staskawiczbacteria bacterium RIFCSPHIGHO2_02_FULL_42_22</name>
    <dbReference type="NCBI Taxonomy" id="1802207"/>
    <lineage>
        <taxon>Bacteria</taxon>
        <taxon>Candidatus Staskawicziibacteriota</taxon>
    </lineage>
</organism>
<dbReference type="GO" id="GO:0016671">
    <property type="term" value="F:oxidoreductase activity, acting on a sulfur group of donors, disulfide as acceptor"/>
    <property type="evidence" value="ECO:0007669"/>
    <property type="project" value="InterPro"/>
</dbReference>
<evidence type="ECO:0000256" key="2">
    <source>
        <dbReference type="ARBA" id="ARBA00022525"/>
    </source>
</evidence>
<dbReference type="SUPFAM" id="SSF52833">
    <property type="entry name" value="Thioredoxin-like"/>
    <property type="match status" value="1"/>
</dbReference>
<comment type="subcellular location">
    <subcellularLocation>
        <location evidence="1">Secreted</location>
    </subcellularLocation>
</comment>
<evidence type="ECO:0000313" key="6">
    <source>
        <dbReference type="Proteomes" id="UP000178820"/>
    </source>
</evidence>
<gene>
    <name evidence="5" type="ORF">A3D44_02440</name>
</gene>
<dbReference type="EMBL" id="MHOT01000028">
    <property type="protein sequence ID" value="OGZ67873.1"/>
    <property type="molecule type" value="Genomic_DNA"/>
</dbReference>
<dbReference type="STRING" id="1802207.A3D44_02440"/>
<keyword evidence="3" id="KW-0732">Signal</keyword>
<dbReference type="AlphaFoldDB" id="A0A1G2HZF5"/>
<dbReference type="InterPro" id="IPR004911">
    <property type="entry name" value="Interferon-induced_GILT"/>
</dbReference>
<evidence type="ECO:0000256" key="1">
    <source>
        <dbReference type="ARBA" id="ARBA00004613"/>
    </source>
</evidence>
<comment type="caution">
    <text evidence="5">The sequence shown here is derived from an EMBL/GenBank/DDBJ whole genome shotgun (WGS) entry which is preliminary data.</text>
</comment>
<protein>
    <recommendedName>
        <fullName evidence="7">Thioredoxin-like fold domain-containing protein</fullName>
    </recommendedName>
</protein>
<dbReference type="PANTHER" id="PTHR13234:SF8">
    <property type="entry name" value="GAMMA-INTERFERON-INDUCIBLE LYSOSOMAL THIOL REDUCTASE"/>
    <property type="match status" value="1"/>
</dbReference>
<dbReference type="PANTHER" id="PTHR13234">
    <property type="entry name" value="GAMMA-INTERFERON INDUCIBLE LYSOSOMAL THIOL REDUCTASE GILT"/>
    <property type="match status" value="1"/>
</dbReference>
<name>A0A1G2HZF5_9BACT</name>
<proteinExistence type="predicted"/>